<keyword evidence="3" id="KW-1185">Reference proteome</keyword>
<dbReference type="Proteomes" id="UP000235672">
    <property type="component" value="Unassembled WGS sequence"/>
</dbReference>
<proteinExistence type="predicted"/>
<dbReference type="AlphaFoldDB" id="A0A2J6PZR1"/>
<dbReference type="OrthoDB" id="2157530at2759"/>
<dbReference type="STRING" id="1745343.A0A2J6PZR1"/>
<dbReference type="InterPro" id="IPR052895">
    <property type="entry name" value="HetReg/Transcr_Mod"/>
</dbReference>
<dbReference type="Pfam" id="PF06985">
    <property type="entry name" value="HET"/>
    <property type="match status" value="1"/>
</dbReference>
<sequence length="642" mass="72972">MEKFKYHPVISSLSQIRLVYLLPQRSPGDVEDEEQIRCGMKIVSLDECPEYTALSYTWGDPSPTSVLIVDNHIIQITKSVEAALLYLRHEKDTMTLWMDQLCINQEDNVEKGEQVQLMKAIYQGAKDVVAWLGPAANESDHLIDILSQAGEEASRSRLLQLDLSDEERDLEYTDSYNRLVKRLGQEPSFPMESLRSFVNKPYWTRVWIVQELSLAQDVIFACGNKRISYNHLRHALIFYAHYHRVSFKDFRDRNSLQAIVLDPEKLQTFRNFVSAPIFSPADKMLASRYKYSCQIENKGHDLYGILKYCHVIDNSEIRLEATNHLDKIYGLLGLARDTFGIRPDYLEPISEAYTNTARVLMRSGQVDLLWLCQFPKSIQKLPTWVPDWSAPLQNPYGTDFAPNTRTFSASGKRSACVTCPDDLNGFITLRGVAVDEVAAIGSTWVQAGTNQLDEETGVTSRFLAEIDQLCDEALLLGHQDPGLLSEARWRTAIGDKEHTDRGMTVRATSRCSKAREAVLSRIEPRRINGEIQTLSQDQIDPDRLPALGTFQPIGKEERSYRHFMGKMSNRRPFRSRNGYVGLGPVHMLPGDVLCIVLGAQVPYILGHSEAHRYQLLGEAYVHGIMDGEFMEKDPVIKEFTLC</sequence>
<dbReference type="PANTHER" id="PTHR24148">
    <property type="entry name" value="ANKYRIN REPEAT DOMAIN-CONTAINING PROTEIN 39 HOMOLOG-RELATED"/>
    <property type="match status" value="1"/>
</dbReference>
<accession>A0A2J6PZR1</accession>
<feature type="domain" description="Heterokaryon incompatibility" evidence="1">
    <location>
        <begin position="51"/>
        <end position="211"/>
    </location>
</feature>
<name>A0A2J6PZR1_9HELO</name>
<evidence type="ECO:0000313" key="2">
    <source>
        <dbReference type="EMBL" id="PMD19512.1"/>
    </source>
</evidence>
<organism evidence="2 3">
    <name type="scientific">Hyaloscypha hepaticicola</name>
    <dbReference type="NCBI Taxonomy" id="2082293"/>
    <lineage>
        <taxon>Eukaryota</taxon>
        <taxon>Fungi</taxon>
        <taxon>Dikarya</taxon>
        <taxon>Ascomycota</taxon>
        <taxon>Pezizomycotina</taxon>
        <taxon>Leotiomycetes</taxon>
        <taxon>Helotiales</taxon>
        <taxon>Hyaloscyphaceae</taxon>
        <taxon>Hyaloscypha</taxon>
    </lineage>
</organism>
<dbReference type="InterPro" id="IPR010730">
    <property type="entry name" value="HET"/>
</dbReference>
<reference evidence="2 3" key="1">
    <citation type="submission" date="2016-05" db="EMBL/GenBank/DDBJ databases">
        <title>A degradative enzymes factory behind the ericoid mycorrhizal symbiosis.</title>
        <authorList>
            <consortium name="DOE Joint Genome Institute"/>
            <person name="Martino E."/>
            <person name="Morin E."/>
            <person name="Grelet G."/>
            <person name="Kuo A."/>
            <person name="Kohler A."/>
            <person name="Daghino S."/>
            <person name="Barry K."/>
            <person name="Choi C."/>
            <person name="Cichocki N."/>
            <person name="Clum A."/>
            <person name="Copeland A."/>
            <person name="Hainaut M."/>
            <person name="Haridas S."/>
            <person name="Labutti K."/>
            <person name="Lindquist E."/>
            <person name="Lipzen A."/>
            <person name="Khouja H.-R."/>
            <person name="Murat C."/>
            <person name="Ohm R."/>
            <person name="Olson A."/>
            <person name="Spatafora J."/>
            <person name="Veneault-Fourrey C."/>
            <person name="Henrissat B."/>
            <person name="Grigoriev I."/>
            <person name="Martin F."/>
            <person name="Perotto S."/>
        </authorList>
    </citation>
    <scope>NUCLEOTIDE SEQUENCE [LARGE SCALE GENOMIC DNA]</scope>
    <source>
        <strain evidence="2 3">UAMH 7357</strain>
    </source>
</reference>
<dbReference type="PANTHER" id="PTHR24148:SF73">
    <property type="entry name" value="HET DOMAIN PROTEIN (AFU_ORTHOLOGUE AFUA_8G01020)"/>
    <property type="match status" value="1"/>
</dbReference>
<protein>
    <submittedName>
        <fullName evidence="2">HET-domain-containing protein</fullName>
    </submittedName>
</protein>
<evidence type="ECO:0000313" key="3">
    <source>
        <dbReference type="Proteomes" id="UP000235672"/>
    </source>
</evidence>
<gene>
    <name evidence="2" type="ORF">NA56DRAFT_203517</name>
</gene>
<evidence type="ECO:0000259" key="1">
    <source>
        <dbReference type="Pfam" id="PF06985"/>
    </source>
</evidence>
<dbReference type="Pfam" id="PF26639">
    <property type="entry name" value="Het-6_barrel"/>
    <property type="match status" value="1"/>
</dbReference>
<dbReference type="EMBL" id="KZ613489">
    <property type="protein sequence ID" value="PMD19512.1"/>
    <property type="molecule type" value="Genomic_DNA"/>
</dbReference>